<protein>
    <submittedName>
        <fullName evidence="1">Uncharacterized protein</fullName>
    </submittedName>
</protein>
<dbReference type="AlphaFoldDB" id="A0A2P2Q7V5"/>
<name>A0A2P2Q7V5_RHIMU</name>
<evidence type="ECO:0000313" key="1">
    <source>
        <dbReference type="EMBL" id="MBX63040.1"/>
    </source>
</evidence>
<dbReference type="EMBL" id="GGEC01082556">
    <property type="protein sequence ID" value="MBX63040.1"/>
    <property type="molecule type" value="Transcribed_RNA"/>
</dbReference>
<reference evidence="1" key="1">
    <citation type="submission" date="2018-02" db="EMBL/GenBank/DDBJ databases">
        <title>Rhizophora mucronata_Transcriptome.</title>
        <authorList>
            <person name="Meera S.P."/>
            <person name="Sreeshan A."/>
            <person name="Augustine A."/>
        </authorList>
    </citation>
    <scope>NUCLEOTIDE SEQUENCE</scope>
    <source>
        <tissue evidence="1">Leaf</tissue>
    </source>
</reference>
<proteinExistence type="predicted"/>
<sequence length="49" mass="5529">MASTVLDARETTTRVFQFSPKSVKRKLSPVRPGLIPAPKPTQLDYHHIL</sequence>
<organism evidence="1">
    <name type="scientific">Rhizophora mucronata</name>
    <name type="common">Asiatic mangrove</name>
    <dbReference type="NCBI Taxonomy" id="61149"/>
    <lineage>
        <taxon>Eukaryota</taxon>
        <taxon>Viridiplantae</taxon>
        <taxon>Streptophyta</taxon>
        <taxon>Embryophyta</taxon>
        <taxon>Tracheophyta</taxon>
        <taxon>Spermatophyta</taxon>
        <taxon>Magnoliopsida</taxon>
        <taxon>eudicotyledons</taxon>
        <taxon>Gunneridae</taxon>
        <taxon>Pentapetalae</taxon>
        <taxon>rosids</taxon>
        <taxon>fabids</taxon>
        <taxon>Malpighiales</taxon>
        <taxon>Rhizophoraceae</taxon>
        <taxon>Rhizophora</taxon>
    </lineage>
</organism>
<accession>A0A2P2Q7V5</accession>